<protein>
    <submittedName>
        <fullName evidence="2">Flagellar hook-length control protein FliK</fullName>
    </submittedName>
</protein>
<dbReference type="Proteomes" id="UP000298438">
    <property type="component" value="Unassembled WGS sequence"/>
</dbReference>
<dbReference type="Pfam" id="PF02120">
    <property type="entry name" value="Flg_hook"/>
    <property type="match status" value="1"/>
</dbReference>
<sequence>LQLGTQEQGRVVWQGPAWPGQDMHWEIQRDVPERQGGGSEQAPAWRSGMRFRFAGLGEVNATVLLHGDRVHVQIETGSGAIGSLLREQAPALSTALDAAGTPLASFDVHTKGLRRG</sequence>
<keyword evidence="2" id="KW-0282">Flagellum</keyword>
<organism evidence="2 3">
    <name type="scientific">Zemynaea arenosa</name>
    <dbReference type="NCBI Taxonomy" id="2561931"/>
    <lineage>
        <taxon>Bacteria</taxon>
        <taxon>Pseudomonadati</taxon>
        <taxon>Pseudomonadota</taxon>
        <taxon>Betaproteobacteria</taxon>
        <taxon>Burkholderiales</taxon>
        <taxon>Oxalobacteraceae</taxon>
        <taxon>Telluria group</taxon>
        <taxon>Zemynaea</taxon>
    </lineage>
</organism>
<evidence type="ECO:0000259" key="1">
    <source>
        <dbReference type="Pfam" id="PF02120"/>
    </source>
</evidence>
<name>A0A4Y9SU80_9BURK</name>
<keyword evidence="3" id="KW-1185">Reference proteome</keyword>
<dbReference type="InterPro" id="IPR038610">
    <property type="entry name" value="FliK-like_C_sf"/>
</dbReference>
<dbReference type="OrthoDB" id="5296742at2"/>
<keyword evidence="2" id="KW-0969">Cilium</keyword>
<gene>
    <name evidence="2" type="ORF">E4L96_00495</name>
</gene>
<dbReference type="Gene3D" id="3.30.750.140">
    <property type="match status" value="1"/>
</dbReference>
<keyword evidence="2" id="KW-0966">Cell projection</keyword>
<comment type="caution">
    <text evidence="2">The sequence shown here is derived from an EMBL/GenBank/DDBJ whole genome shotgun (WGS) entry which is preliminary data.</text>
</comment>
<dbReference type="InterPro" id="IPR021136">
    <property type="entry name" value="Flagellar_hook_control-like_C"/>
</dbReference>
<dbReference type="AlphaFoldDB" id="A0A4Y9SU80"/>
<dbReference type="EMBL" id="SPVF01000007">
    <property type="protein sequence ID" value="TFW30181.1"/>
    <property type="molecule type" value="Genomic_DNA"/>
</dbReference>
<reference evidence="2 3" key="1">
    <citation type="submission" date="2019-03" db="EMBL/GenBank/DDBJ databases">
        <title>Draft Genome Sequence of Massilia arenosa sp. nov., a Novel Massilia Species Isolated from a Sandy-loam Maize Soil.</title>
        <authorList>
            <person name="Raths R."/>
            <person name="Peta V."/>
            <person name="Bucking H."/>
        </authorList>
    </citation>
    <scope>NUCLEOTIDE SEQUENCE [LARGE SCALE GENOMIC DNA]</scope>
    <source>
        <strain evidence="2 3">MC02</strain>
    </source>
</reference>
<feature type="domain" description="Flagellar hook-length control protein-like C-terminal" evidence="1">
    <location>
        <begin position="35"/>
        <end position="111"/>
    </location>
</feature>
<evidence type="ECO:0000313" key="3">
    <source>
        <dbReference type="Proteomes" id="UP000298438"/>
    </source>
</evidence>
<accession>A0A4Y9SU80</accession>
<feature type="non-terminal residue" evidence="2">
    <location>
        <position position="1"/>
    </location>
</feature>
<proteinExistence type="predicted"/>
<dbReference type="RefSeq" id="WP_135205286.1">
    <property type="nucleotide sequence ID" value="NZ_SPVF01000007.1"/>
</dbReference>
<evidence type="ECO:0000313" key="2">
    <source>
        <dbReference type="EMBL" id="TFW30181.1"/>
    </source>
</evidence>